<keyword evidence="3" id="KW-1185">Reference proteome</keyword>
<reference evidence="2" key="1">
    <citation type="submission" date="2021-02" db="EMBL/GenBank/DDBJ databases">
        <authorList>
            <person name="Cremers G."/>
            <person name="Picone N."/>
        </authorList>
    </citation>
    <scope>NUCLEOTIDE SEQUENCE</scope>
    <source>
        <strain evidence="2">PQ17</strain>
    </source>
</reference>
<dbReference type="Proteomes" id="UP000663859">
    <property type="component" value="Unassembled WGS sequence"/>
</dbReference>
<comment type="caution">
    <text evidence="2">The sequence shown here is derived from an EMBL/GenBank/DDBJ whole genome shotgun (WGS) entry which is preliminary data.</text>
</comment>
<proteinExistence type="predicted"/>
<gene>
    <name evidence="2" type="ORF">MPNT_20209</name>
</gene>
<evidence type="ECO:0000313" key="3">
    <source>
        <dbReference type="Proteomes" id="UP000663859"/>
    </source>
</evidence>
<evidence type="ECO:0000256" key="1">
    <source>
        <dbReference type="SAM" id="MobiDB-lite"/>
    </source>
</evidence>
<dbReference type="AlphaFoldDB" id="A0A8J2BI47"/>
<accession>A0A8J2BI47</accession>
<organism evidence="2 3">
    <name type="scientific">Candidatus Methylacidithermus pantelleriae</name>
    <dbReference type="NCBI Taxonomy" id="2744239"/>
    <lineage>
        <taxon>Bacteria</taxon>
        <taxon>Pseudomonadati</taxon>
        <taxon>Verrucomicrobiota</taxon>
        <taxon>Methylacidiphilae</taxon>
        <taxon>Methylacidiphilales</taxon>
        <taxon>Methylacidiphilaceae</taxon>
        <taxon>Candidatus Methylacidithermus</taxon>
    </lineage>
</organism>
<dbReference type="EMBL" id="CAJNOB010000012">
    <property type="protein sequence ID" value="CAF0696383.1"/>
    <property type="molecule type" value="Genomic_DNA"/>
</dbReference>
<protein>
    <submittedName>
        <fullName evidence="2">Uncharacterized protein</fullName>
    </submittedName>
</protein>
<feature type="region of interest" description="Disordered" evidence="1">
    <location>
        <begin position="1"/>
        <end position="20"/>
    </location>
</feature>
<evidence type="ECO:0000313" key="2">
    <source>
        <dbReference type="EMBL" id="CAF0696383.1"/>
    </source>
</evidence>
<sequence length="58" mass="6175">MASCPGTRKKENTGSIGCGGSFASGESLAIEQNLCSMVLDLTEYKRKGMGGRAQECWE</sequence>
<name>A0A8J2BI47_9BACT</name>